<proteinExistence type="predicted"/>
<reference evidence="1 2" key="1">
    <citation type="submission" date="2024-09" db="EMBL/GenBank/DDBJ databases">
        <authorList>
            <person name="Ruan L."/>
        </authorList>
    </citation>
    <scope>NUCLEOTIDE SEQUENCE [LARGE SCALE GENOMIC DNA]</scope>
    <source>
        <strain evidence="1 2">D33</strain>
    </source>
</reference>
<protein>
    <submittedName>
        <fullName evidence="1">DUF2577 domain-containing protein</fullName>
    </submittedName>
</protein>
<dbReference type="EMBL" id="JBHILM010000001">
    <property type="protein sequence ID" value="MFB5679429.1"/>
    <property type="molecule type" value="Genomic_DNA"/>
</dbReference>
<organism evidence="1 2">
    <name type="scientific">Paenibacillus terreus</name>
    <dbReference type="NCBI Taxonomy" id="1387834"/>
    <lineage>
        <taxon>Bacteria</taxon>
        <taxon>Bacillati</taxon>
        <taxon>Bacillota</taxon>
        <taxon>Bacilli</taxon>
        <taxon>Bacillales</taxon>
        <taxon>Paenibacillaceae</taxon>
        <taxon>Paenibacillus</taxon>
    </lineage>
</organism>
<dbReference type="InterPro" id="IPR022555">
    <property type="entry name" value="DUF2577"/>
</dbReference>
<gene>
    <name evidence="1" type="ORF">ACE3NQ_00710</name>
</gene>
<evidence type="ECO:0000313" key="2">
    <source>
        <dbReference type="Proteomes" id="UP001580407"/>
    </source>
</evidence>
<dbReference type="RefSeq" id="WP_375523271.1">
    <property type="nucleotide sequence ID" value="NZ_JBHILM010000001.1"/>
</dbReference>
<sequence>MLDIIKKASLGAVSSANPVHVLFGSVVGINPLEINIDQRFTLPRELLILPESVVNQEWESGDKVLLLRVQGGERYVILDRVVDES</sequence>
<comment type="caution">
    <text evidence="1">The sequence shown here is derived from an EMBL/GenBank/DDBJ whole genome shotgun (WGS) entry which is preliminary data.</text>
</comment>
<dbReference type="Pfam" id="PF10844">
    <property type="entry name" value="DUF2577"/>
    <property type="match status" value="1"/>
</dbReference>
<dbReference type="Proteomes" id="UP001580407">
    <property type="component" value="Unassembled WGS sequence"/>
</dbReference>
<name>A0ABV5B205_9BACL</name>
<evidence type="ECO:0000313" key="1">
    <source>
        <dbReference type="EMBL" id="MFB5679429.1"/>
    </source>
</evidence>
<accession>A0ABV5B205</accession>
<keyword evidence="2" id="KW-1185">Reference proteome</keyword>